<organism evidence="1 2">
    <name type="scientific">Athelia psychrophila</name>
    <dbReference type="NCBI Taxonomy" id="1759441"/>
    <lineage>
        <taxon>Eukaryota</taxon>
        <taxon>Fungi</taxon>
        <taxon>Dikarya</taxon>
        <taxon>Basidiomycota</taxon>
        <taxon>Agaricomycotina</taxon>
        <taxon>Agaricomycetes</taxon>
        <taxon>Agaricomycetidae</taxon>
        <taxon>Atheliales</taxon>
        <taxon>Atheliaceae</taxon>
        <taxon>Athelia</taxon>
    </lineage>
</organism>
<protein>
    <recommendedName>
        <fullName evidence="3">F-box domain-containing protein</fullName>
    </recommendedName>
</protein>
<name>A0A166CFN3_9AGAM</name>
<dbReference type="EMBL" id="KV417630">
    <property type="protein sequence ID" value="KZP13616.1"/>
    <property type="molecule type" value="Genomic_DNA"/>
</dbReference>
<evidence type="ECO:0000313" key="1">
    <source>
        <dbReference type="EMBL" id="KZP13616.1"/>
    </source>
</evidence>
<dbReference type="AlphaFoldDB" id="A0A166CFN3"/>
<dbReference type="OrthoDB" id="2269034at2759"/>
<reference evidence="1 2" key="1">
    <citation type="journal article" date="2016" name="Mol. Biol. Evol.">
        <title>Comparative Genomics of Early-Diverging Mushroom-Forming Fungi Provides Insights into the Origins of Lignocellulose Decay Capabilities.</title>
        <authorList>
            <person name="Nagy L.G."/>
            <person name="Riley R."/>
            <person name="Tritt A."/>
            <person name="Adam C."/>
            <person name="Daum C."/>
            <person name="Floudas D."/>
            <person name="Sun H."/>
            <person name="Yadav J.S."/>
            <person name="Pangilinan J."/>
            <person name="Larsson K.H."/>
            <person name="Matsuura K."/>
            <person name="Barry K."/>
            <person name="Labutti K."/>
            <person name="Kuo R."/>
            <person name="Ohm R.A."/>
            <person name="Bhattacharya S.S."/>
            <person name="Shirouzu T."/>
            <person name="Yoshinaga Y."/>
            <person name="Martin F.M."/>
            <person name="Grigoriev I.V."/>
            <person name="Hibbett D.S."/>
        </authorList>
    </citation>
    <scope>NUCLEOTIDE SEQUENCE [LARGE SCALE GENOMIC DNA]</scope>
    <source>
        <strain evidence="1 2">CBS 109695</strain>
    </source>
</reference>
<gene>
    <name evidence="1" type="ORF">FIBSPDRAFT_936242</name>
</gene>
<evidence type="ECO:0000313" key="2">
    <source>
        <dbReference type="Proteomes" id="UP000076532"/>
    </source>
</evidence>
<evidence type="ECO:0008006" key="3">
    <source>
        <dbReference type="Google" id="ProtNLM"/>
    </source>
</evidence>
<keyword evidence="2" id="KW-1185">Reference proteome</keyword>
<accession>A0A166CFN3</accession>
<dbReference type="Proteomes" id="UP000076532">
    <property type="component" value="Unassembled WGS sequence"/>
</dbReference>
<proteinExistence type="predicted"/>
<sequence length="411" mass="46047">MSPSKSLCDRCGYSPLAGVDAQIPEAVSAELCSFPSKHRLDQRPLIIASFCRTWRNATLALPTIWSDIRIHIRMVPKRAELWILRIWLQRSGDHPLSVNISSDSEVEHVDNPTLDLIISTSSRWKELYIRDVAPRLHSGLLDSSHDYQMLHSLEFTSSPSPYSFEISRNTPLLRTLTIHRPSAERLGIPWAQLQHLSFRGTEGQLSSNSQAILDILALTANLHTLTMPYYVQGPLNYNPRSIHMPNLSKLALRVSRGLVIGPPADIFTALDLPVLKHVSFEVLASADRVAWRTSTDLLVLLSRSPVSCLIITAHGKSKSSPSDEDLVKVLQALPGLKGLHLLGTGIRCTTKSLFNRLSYKPDVPILVLLLKYISFRTKQLEHEVDIASFVDAMESRAKHQPNVLQKFQWSA</sequence>